<dbReference type="AlphaFoldDB" id="A0A1G6ZDU7"/>
<dbReference type="EMBL" id="FMZW01000018">
    <property type="protein sequence ID" value="SDE00778.1"/>
    <property type="molecule type" value="Genomic_DNA"/>
</dbReference>
<name>A0A1G6ZDU7_9BRAD</name>
<organism evidence="1 2">
    <name type="scientific">Bradyrhizobium brasilense</name>
    <dbReference type="NCBI Taxonomy" id="1419277"/>
    <lineage>
        <taxon>Bacteria</taxon>
        <taxon>Pseudomonadati</taxon>
        <taxon>Pseudomonadota</taxon>
        <taxon>Alphaproteobacteria</taxon>
        <taxon>Hyphomicrobiales</taxon>
        <taxon>Nitrobacteraceae</taxon>
        <taxon>Bradyrhizobium</taxon>
    </lineage>
</organism>
<gene>
    <name evidence="1" type="ORF">SAMN05216337_101854</name>
</gene>
<dbReference type="Proteomes" id="UP000199245">
    <property type="component" value="Unassembled WGS sequence"/>
</dbReference>
<evidence type="ECO:0000313" key="2">
    <source>
        <dbReference type="Proteomes" id="UP000199245"/>
    </source>
</evidence>
<evidence type="ECO:0000313" key="1">
    <source>
        <dbReference type="EMBL" id="SDE00778.1"/>
    </source>
</evidence>
<protein>
    <submittedName>
        <fullName evidence="1">Uncharacterized protein</fullName>
    </submittedName>
</protein>
<reference evidence="1 2" key="1">
    <citation type="submission" date="2016-10" db="EMBL/GenBank/DDBJ databases">
        <authorList>
            <person name="de Groot N.N."/>
        </authorList>
    </citation>
    <scope>NUCLEOTIDE SEQUENCE [LARGE SCALE GENOMIC DNA]</scope>
    <source>
        <strain evidence="1 2">R5</strain>
    </source>
</reference>
<sequence length="45" mass="4894">MHKDVIVIAERKASVVSADMDSIGKPEPLSLPVFRVSGCPGERDR</sequence>
<dbReference type="RefSeq" id="WP_176731332.1">
    <property type="nucleotide sequence ID" value="NZ_FMZW01000018.1"/>
</dbReference>
<accession>A0A1G6ZDU7</accession>
<proteinExistence type="predicted"/>